<dbReference type="Gene3D" id="1.10.10.10">
    <property type="entry name" value="Winged helix-like DNA-binding domain superfamily/Winged helix DNA-binding domain"/>
    <property type="match status" value="1"/>
</dbReference>
<organism evidence="5 6">
    <name type="scientific">Hibiscus syriacus</name>
    <name type="common">Rose of Sharon</name>
    <dbReference type="NCBI Taxonomy" id="106335"/>
    <lineage>
        <taxon>Eukaryota</taxon>
        <taxon>Viridiplantae</taxon>
        <taxon>Streptophyta</taxon>
        <taxon>Embryophyta</taxon>
        <taxon>Tracheophyta</taxon>
        <taxon>Spermatophyta</taxon>
        <taxon>Magnoliopsida</taxon>
        <taxon>eudicotyledons</taxon>
        <taxon>Gunneridae</taxon>
        <taxon>Pentapetalae</taxon>
        <taxon>rosids</taxon>
        <taxon>malvids</taxon>
        <taxon>Malvales</taxon>
        <taxon>Malvaceae</taxon>
        <taxon>Malvoideae</taxon>
        <taxon>Hibiscus</taxon>
    </lineage>
</organism>
<evidence type="ECO:0000256" key="2">
    <source>
        <dbReference type="ARBA" id="ARBA00022679"/>
    </source>
</evidence>
<dbReference type="Pfam" id="PF08100">
    <property type="entry name" value="Dimerisation"/>
    <property type="match status" value="1"/>
</dbReference>
<evidence type="ECO:0000256" key="3">
    <source>
        <dbReference type="ARBA" id="ARBA00022691"/>
    </source>
</evidence>
<keyword evidence="2" id="KW-0808">Transferase</keyword>
<dbReference type="AlphaFoldDB" id="A0A6A3CGB6"/>
<keyword evidence="1" id="KW-0489">Methyltransferase</keyword>
<feature type="domain" description="O-methyltransferase dimerisation" evidence="4">
    <location>
        <begin position="1"/>
        <end position="53"/>
    </location>
</feature>
<dbReference type="InterPro" id="IPR036390">
    <property type="entry name" value="WH_DNA-bd_sf"/>
</dbReference>
<protein>
    <recommendedName>
        <fullName evidence="4">O-methyltransferase dimerisation domain-containing protein</fullName>
    </recommendedName>
</protein>
<sequence length="54" mass="5886">MSMHAMVQLDVFQIIAKAGVNAKLSSKEIAARLPTKNPDAPSMLDRILRVLASH</sequence>
<dbReference type="GO" id="GO:0008168">
    <property type="term" value="F:methyltransferase activity"/>
    <property type="evidence" value="ECO:0007669"/>
    <property type="project" value="UniProtKB-KW"/>
</dbReference>
<dbReference type="SUPFAM" id="SSF46785">
    <property type="entry name" value="Winged helix' DNA-binding domain"/>
    <property type="match status" value="1"/>
</dbReference>
<dbReference type="GO" id="GO:0032259">
    <property type="term" value="P:methylation"/>
    <property type="evidence" value="ECO:0007669"/>
    <property type="project" value="UniProtKB-KW"/>
</dbReference>
<evidence type="ECO:0000256" key="1">
    <source>
        <dbReference type="ARBA" id="ARBA00022603"/>
    </source>
</evidence>
<proteinExistence type="predicted"/>
<comment type="caution">
    <text evidence="5">The sequence shown here is derived from an EMBL/GenBank/DDBJ whole genome shotgun (WGS) entry which is preliminary data.</text>
</comment>
<accession>A0A6A3CGB6</accession>
<dbReference type="GO" id="GO:0046983">
    <property type="term" value="F:protein dimerization activity"/>
    <property type="evidence" value="ECO:0007669"/>
    <property type="project" value="InterPro"/>
</dbReference>
<dbReference type="Proteomes" id="UP000436088">
    <property type="component" value="Unassembled WGS sequence"/>
</dbReference>
<dbReference type="EMBL" id="VEPZ02000267">
    <property type="protein sequence ID" value="KAE8728385.1"/>
    <property type="molecule type" value="Genomic_DNA"/>
</dbReference>
<evidence type="ECO:0000313" key="6">
    <source>
        <dbReference type="Proteomes" id="UP000436088"/>
    </source>
</evidence>
<evidence type="ECO:0000259" key="4">
    <source>
        <dbReference type="Pfam" id="PF08100"/>
    </source>
</evidence>
<name>A0A6A3CGB6_HIBSY</name>
<dbReference type="FunFam" id="1.10.10.10:FF:000357">
    <property type="entry name" value="Caffeic acid 3-O-methyltransferase"/>
    <property type="match status" value="1"/>
</dbReference>
<reference evidence="5" key="1">
    <citation type="submission" date="2019-09" db="EMBL/GenBank/DDBJ databases">
        <title>Draft genome information of white flower Hibiscus syriacus.</title>
        <authorList>
            <person name="Kim Y.-M."/>
        </authorList>
    </citation>
    <scope>NUCLEOTIDE SEQUENCE [LARGE SCALE GENOMIC DNA]</scope>
    <source>
        <strain evidence="5">YM2019G1</strain>
    </source>
</reference>
<dbReference type="InterPro" id="IPR012967">
    <property type="entry name" value="COMT_dimerisation"/>
</dbReference>
<gene>
    <name evidence="5" type="ORF">F3Y22_tig00004502pilonHSYRG00041</name>
</gene>
<dbReference type="InterPro" id="IPR036388">
    <property type="entry name" value="WH-like_DNA-bd_sf"/>
</dbReference>
<evidence type="ECO:0000313" key="5">
    <source>
        <dbReference type="EMBL" id="KAE8728385.1"/>
    </source>
</evidence>
<keyword evidence="3" id="KW-0949">S-adenosyl-L-methionine</keyword>
<keyword evidence="6" id="KW-1185">Reference proteome</keyword>